<accession>A0A9D3YQ56</accession>
<name>A0A9D3YQ56_DREPO</name>
<protein>
    <submittedName>
        <fullName evidence="1">Uncharacterized protein</fullName>
    </submittedName>
</protein>
<evidence type="ECO:0000313" key="2">
    <source>
        <dbReference type="Proteomes" id="UP000828390"/>
    </source>
</evidence>
<dbReference type="EMBL" id="JAIWYP010000015">
    <property type="protein sequence ID" value="KAH3702208.1"/>
    <property type="molecule type" value="Genomic_DNA"/>
</dbReference>
<dbReference type="Proteomes" id="UP000828390">
    <property type="component" value="Unassembled WGS sequence"/>
</dbReference>
<gene>
    <name evidence="1" type="ORF">DPMN_077215</name>
</gene>
<keyword evidence="2" id="KW-1185">Reference proteome</keyword>
<proteinExistence type="predicted"/>
<evidence type="ECO:0000313" key="1">
    <source>
        <dbReference type="EMBL" id="KAH3702208.1"/>
    </source>
</evidence>
<reference evidence="1" key="1">
    <citation type="journal article" date="2019" name="bioRxiv">
        <title>The Genome of the Zebra Mussel, Dreissena polymorpha: A Resource for Invasive Species Research.</title>
        <authorList>
            <person name="McCartney M.A."/>
            <person name="Auch B."/>
            <person name="Kono T."/>
            <person name="Mallez S."/>
            <person name="Zhang Y."/>
            <person name="Obille A."/>
            <person name="Becker A."/>
            <person name="Abrahante J.E."/>
            <person name="Garbe J."/>
            <person name="Badalamenti J.P."/>
            <person name="Herman A."/>
            <person name="Mangelson H."/>
            <person name="Liachko I."/>
            <person name="Sullivan S."/>
            <person name="Sone E.D."/>
            <person name="Koren S."/>
            <person name="Silverstein K.A.T."/>
            <person name="Beckman K.B."/>
            <person name="Gohl D.M."/>
        </authorList>
    </citation>
    <scope>NUCLEOTIDE SEQUENCE</scope>
    <source>
        <strain evidence="1">Duluth1</strain>
        <tissue evidence="1">Whole animal</tissue>
    </source>
</reference>
<reference evidence="1" key="2">
    <citation type="submission" date="2020-11" db="EMBL/GenBank/DDBJ databases">
        <authorList>
            <person name="McCartney M.A."/>
            <person name="Auch B."/>
            <person name="Kono T."/>
            <person name="Mallez S."/>
            <person name="Becker A."/>
            <person name="Gohl D.M."/>
            <person name="Silverstein K.A.T."/>
            <person name="Koren S."/>
            <person name="Bechman K.B."/>
            <person name="Herman A."/>
            <person name="Abrahante J.E."/>
            <person name="Garbe J."/>
        </authorList>
    </citation>
    <scope>NUCLEOTIDE SEQUENCE</scope>
    <source>
        <strain evidence="1">Duluth1</strain>
        <tissue evidence="1">Whole animal</tissue>
    </source>
</reference>
<comment type="caution">
    <text evidence="1">The sequence shown here is derived from an EMBL/GenBank/DDBJ whole genome shotgun (WGS) entry which is preliminary data.</text>
</comment>
<organism evidence="1 2">
    <name type="scientific">Dreissena polymorpha</name>
    <name type="common">Zebra mussel</name>
    <name type="synonym">Mytilus polymorpha</name>
    <dbReference type="NCBI Taxonomy" id="45954"/>
    <lineage>
        <taxon>Eukaryota</taxon>
        <taxon>Metazoa</taxon>
        <taxon>Spiralia</taxon>
        <taxon>Lophotrochozoa</taxon>
        <taxon>Mollusca</taxon>
        <taxon>Bivalvia</taxon>
        <taxon>Autobranchia</taxon>
        <taxon>Heteroconchia</taxon>
        <taxon>Euheterodonta</taxon>
        <taxon>Imparidentia</taxon>
        <taxon>Neoheterodontei</taxon>
        <taxon>Myida</taxon>
        <taxon>Dreissenoidea</taxon>
        <taxon>Dreissenidae</taxon>
        <taxon>Dreissena</taxon>
    </lineage>
</organism>
<dbReference type="AlphaFoldDB" id="A0A9D3YQ56"/>
<sequence>MSQAGNDYDTTDLARRNDVVGDYNHITQPVSTTVTRGDETRILNKGTVML</sequence>